<dbReference type="Gene3D" id="3.30.70.270">
    <property type="match status" value="1"/>
</dbReference>
<dbReference type="NCBIfam" id="TIGR00254">
    <property type="entry name" value="GGDEF"/>
    <property type="match status" value="1"/>
</dbReference>
<evidence type="ECO:0000313" key="5">
    <source>
        <dbReference type="EMBL" id="RAI29109.1"/>
    </source>
</evidence>
<sequence>MTSQDDFERTISYGENALSLIKRNQVSAFPRNYEFWYTYSAGFNIGLNKAINDILRDRGRITATDIDNIYAEYLSPRRIGEQIEDVGSQVSEEISQVISMIECSLAESTAYETSLNGANQKLSNTTDLSRIREIVKDLISANEENSGINKNLRTQLEESQRQITELQSNLEVIRFESLTDELTTLANRKHFDQSIDRALAKADETGEPLALLMTDIDHFKRFNDTYGHQTGDQVLRLVALAVKQNVKGQDIPCRYGGEEFSVILPRTHLRQAVTVAEHIRKSVMSKELIKRSTGEHLGRITISIGVALYHPGEGVADFIERTDQCMYAAKRTGRNKVLCETDPEVGEYRQAVA</sequence>
<comment type="caution">
    <text evidence="5">The sequence shown here is derived from an EMBL/GenBank/DDBJ whole genome shotgun (WGS) entry which is preliminary data.</text>
</comment>
<organism evidence="5 6">
    <name type="scientific">Rhodobium orientis</name>
    <dbReference type="NCBI Taxonomy" id="34017"/>
    <lineage>
        <taxon>Bacteria</taxon>
        <taxon>Pseudomonadati</taxon>
        <taxon>Pseudomonadota</taxon>
        <taxon>Alphaproteobacteria</taxon>
        <taxon>Hyphomicrobiales</taxon>
        <taxon>Rhodobiaceae</taxon>
        <taxon>Rhodobium</taxon>
    </lineage>
</organism>
<name>A0A327JRJ7_9HYPH</name>
<evidence type="ECO:0000259" key="4">
    <source>
        <dbReference type="PROSITE" id="PS50887"/>
    </source>
</evidence>
<accession>A0A327JRJ7</accession>
<dbReference type="EC" id="2.7.7.65" evidence="1"/>
<dbReference type="GO" id="GO:1902201">
    <property type="term" value="P:negative regulation of bacterial-type flagellum-dependent cell motility"/>
    <property type="evidence" value="ECO:0007669"/>
    <property type="project" value="TreeGrafter"/>
</dbReference>
<dbReference type="PROSITE" id="PS50887">
    <property type="entry name" value="GGDEF"/>
    <property type="match status" value="1"/>
</dbReference>
<evidence type="ECO:0000256" key="2">
    <source>
        <dbReference type="ARBA" id="ARBA00034247"/>
    </source>
</evidence>
<proteinExistence type="predicted"/>
<comment type="catalytic activity">
    <reaction evidence="2">
        <text>2 GTP = 3',3'-c-di-GMP + 2 diphosphate</text>
        <dbReference type="Rhea" id="RHEA:24898"/>
        <dbReference type="ChEBI" id="CHEBI:33019"/>
        <dbReference type="ChEBI" id="CHEBI:37565"/>
        <dbReference type="ChEBI" id="CHEBI:58805"/>
        <dbReference type="EC" id="2.7.7.65"/>
    </reaction>
</comment>
<gene>
    <name evidence="5" type="ORF">CH339_03840</name>
</gene>
<dbReference type="SUPFAM" id="SSF55073">
    <property type="entry name" value="Nucleotide cyclase"/>
    <property type="match status" value="1"/>
</dbReference>
<dbReference type="CDD" id="cd01949">
    <property type="entry name" value="GGDEF"/>
    <property type="match status" value="1"/>
</dbReference>
<dbReference type="Pfam" id="PF00990">
    <property type="entry name" value="GGDEF"/>
    <property type="match status" value="1"/>
</dbReference>
<evidence type="ECO:0000256" key="1">
    <source>
        <dbReference type="ARBA" id="ARBA00012528"/>
    </source>
</evidence>
<evidence type="ECO:0000313" key="6">
    <source>
        <dbReference type="Proteomes" id="UP000249299"/>
    </source>
</evidence>
<dbReference type="SMART" id="SM00267">
    <property type="entry name" value="GGDEF"/>
    <property type="match status" value="1"/>
</dbReference>
<dbReference type="RefSeq" id="WP_111432964.1">
    <property type="nucleotide sequence ID" value="NZ_JACIGG010000005.1"/>
</dbReference>
<dbReference type="PANTHER" id="PTHR45138:SF9">
    <property type="entry name" value="DIGUANYLATE CYCLASE DGCM-RELATED"/>
    <property type="match status" value="1"/>
</dbReference>
<protein>
    <recommendedName>
        <fullName evidence="1">diguanylate cyclase</fullName>
        <ecNumber evidence="1">2.7.7.65</ecNumber>
    </recommendedName>
</protein>
<dbReference type="Proteomes" id="UP000249299">
    <property type="component" value="Unassembled WGS sequence"/>
</dbReference>
<evidence type="ECO:0000256" key="3">
    <source>
        <dbReference type="SAM" id="Coils"/>
    </source>
</evidence>
<dbReference type="AlphaFoldDB" id="A0A327JRJ7"/>
<dbReference type="EMBL" id="NPEV01000005">
    <property type="protein sequence ID" value="RAI29109.1"/>
    <property type="molecule type" value="Genomic_DNA"/>
</dbReference>
<reference evidence="5 6" key="1">
    <citation type="submission" date="2017-07" db="EMBL/GenBank/DDBJ databases">
        <title>Draft Genome Sequences of Select Purple Nonsulfur Bacteria.</title>
        <authorList>
            <person name="Lasarre B."/>
            <person name="Mckinlay J.B."/>
        </authorList>
    </citation>
    <scope>NUCLEOTIDE SEQUENCE [LARGE SCALE GENOMIC DNA]</scope>
    <source>
        <strain evidence="5 6">DSM 11290</strain>
    </source>
</reference>
<dbReference type="FunFam" id="3.30.70.270:FF:000001">
    <property type="entry name" value="Diguanylate cyclase domain protein"/>
    <property type="match status" value="1"/>
</dbReference>
<feature type="coiled-coil region" evidence="3">
    <location>
        <begin position="149"/>
        <end position="176"/>
    </location>
</feature>
<dbReference type="InterPro" id="IPR000160">
    <property type="entry name" value="GGDEF_dom"/>
</dbReference>
<dbReference type="GO" id="GO:0005886">
    <property type="term" value="C:plasma membrane"/>
    <property type="evidence" value="ECO:0007669"/>
    <property type="project" value="TreeGrafter"/>
</dbReference>
<dbReference type="PANTHER" id="PTHR45138">
    <property type="entry name" value="REGULATORY COMPONENTS OF SENSORY TRANSDUCTION SYSTEM"/>
    <property type="match status" value="1"/>
</dbReference>
<keyword evidence="3" id="KW-0175">Coiled coil</keyword>
<dbReference type="InterPro" id="IPR050469">
    <property type="entry name" value="Diguanylate_Cyclase"/>
</dbReference>
<dbReference type="OrthoDB" id="9812260at2"/>
<dbReference type="GO" id="GO:0043709">
    <property type="term" value="P:cell adhesion involved in single-species biofilm formation"/>
    <property type="evidence" value="ECO:0007669"/>
    <property type="project" value="TreeGrafter"/>
</dbReference>
<dbReference type="GO" id="GO:0052621">
    <property type="term" value="F:diguanylate cyclase activity"/>
    <property type="evidence" value="ECO:0007669"/>
    <property type="project" value="UniProtKB-EC"/>
</dbReference>
<keyword evidence="6" id="KW-1185">Reference proteome</keyword>
<dbReference type="InterPro" id="IPR029787">
    <property type="entry name" value="Nucleotide_cyclase"/>
</dbReference>
<feature type="domain" description="GGDEF" evidence="4">
    <location>
        <begin position="207"/>
        <end position="342"/>
    </location>
</feature>
<dbReference type="InterPro" id="IPR043128">
    <property type="entry name" value="Rev_trsase/Diguanyl_cyclase"/>
</dbReference>